<feature type="compositionally biased region" description="Basic and acidic residues" evidence="1">
    <location>
        <begin position="97"/>
        <end position="107"/>
    </location>
</feature>
<dbReference type="EMBL" id="JACGWO010000002">
    <property type="protein sequence ID" value="KAK4436167.1"/>
    <property type="molecule type" value="Genomic_DNA"/>
</dbReference>
<proteinExistence type="predicted"/>
<evidence type="ECO:0000313" key="3">
    <source>
        <dbReference type="Proteomes" id="UP001293254"/>
    </source>
</evidence>
<reference evidence="2" key="1">
    <citation type="submission" date="2020-06" db="EMBL/GenBank/DDBJ databases">
        <authorList>
            <person name="Li T."/>
            <person name="Hu X."/>
            <person name="Zhang T."/>
            <person name="Song X."/>
            <person name="Zhang H."/>
            <person name="Dai N."/>
            <person name="Sheng W."/>
            <person name="Hou X."/>
            <person name="Wei L."/>
        </authorList>
    </citation>
    <scope>NUCLEOTIDE SEQUENCE</scope>
    <source>
        <strain evidence="2">3651</strain>
        <tissue evidence="2">Leaf</tissue>
    </source>
</reference>
<protein>
    <submittedName>
        <fullName evidence="2">Uncharacterized protein</fullName>
    </submittedName>
</protein>
<gene>
    <name evidence="2" type="ORF">Salat_0780400</name>
</gene>
<feature type="region of interest" description="Disordered" evidence="1">
    <location>
        <begin position="1"/>
        <end position="59"/>
    </location>
</feature>
<name>A0AAE1YU08_9LAMI</name>
<feature type="compositionally biased region" description="Basic and acidic residues" evidence="1">
    <location>
        <begin position="33"/>
        <end position="46"/>
    </location>
</feature>
<feature type="region of interest" description="Disordered" evidence="1">
    <location>
        <begin position="85"/>
        <end position="107"/>
    </location>
</feature>
<keyword evidence="3" id="KW-1185">Reference proteome</keyword>
<dbReference type="AlphaFoldDB" id="A0AAE1YU08"/>
<accession>A0AAE1YU08</accession>
<organism evidence="2 3">
    <name type="scientific">Sesamum alatum</name>
    <dbReference type="NCBI Taxonomy" id="300844"/>
    <lineage>
        <taxon>Eukaryota</taxon>
        <taxon>Viridiplantae</taxon>
        <taxon>Streptophyta</taxon>
        <taxon>Embryophyta</taxon>
        <taxon>Tracheophyta</taxon>
        <taxon>Spermatophyta</taxon>
        <taxon>Magnoliopsida</taxon>
        <taxon>eudicotyledons</taxon>
        <taxon>Gunneridae</taxon>
        <taxon>Pentapetalae</taxon>
        <taxon>asterids</taxon>
        <taxon>lamiids</taxon>
        <taxon>Lamiales</taxon>
        <taxon>Pedaliaceae</taxon>
        <taxon>Sesamum</taxon>
    </lineage>
</organism>
<reference evidence="2" key="2">
    <citation type="journal article" date="2024" name="Plant">
        <title>Genomic evolution and insights into agronomic trait innovations of Sesamum species.</title>
        <authorList>
            <person name="Miao H."/>
            <person name="Wang L."/>
            <person name="Qu L."/>
            <person name="Liu H."/>
            <person name="Sun Y."/>
            <person name="Le M."/>
            <person name="Wang Q."/>
            <person name="Wei S."/>
            <person name="Zheng Y."/>
            <person name="Lin W."/>
            <person name="Duan Y."/>
            <person name="Cao H."/>
            <person name="Xiong S."/>
            <person name="Wang X."/>
            <person name="Wei L."/>
            <person name="Li C."/>
            <person name="Ma Q."/>
            <person name="Ju M."/>
            <person name="Zhao R."/>
            <person name="Li G."/>
            <person name="Mu C."/>
            <person name="Tian Q."/>
            <person name="Mei H."/>
            <person name="Zhang T."/>
            <person name="Gao T."/>
            <person name="Zhang H."/>
        </authorList>
    </citation>
    <scope>NUCLEOTIDE SEQUENCE</scope>
    <source>
        <strain evidence="2">3651</strain>
    </source>
</reference>
<dbReference type="Proteomes" id="UP001293254">
    <property type="component" value="Unassembled WGS sequence"/>
</dbReference>
<evidence type="ECO:0000313" key="2">
    <source>
        <dbReference type="EMBL" id="KAK4436167.1"/>
    </source>
</evidence>
<comment type="caution">
    <text evidence="2">The sequence shown here is derived from an EMBL/GenBank/DDBJ whole genome shotgun (WGS) entry which is preliminary data.</text>
</comment>
<evidence type="ECO:0000256" key="1">
    <source>
        <dbReference type="SAM" id="MobiDB-lite"/>
    </source>
</evidence>
<sequence length="107" mass="10995">MGGCASKPKDLDLDRAPAPVEAPAPAPEAETAAQEKKDGGEAKEGQLVDVSEPAPEGPNIEEVMKMEAKPAAGEAVPVETMPVEAKAEAVEANGPPKEAKKEVTELP</sequence>